<evidence type="ECO:0000313" key="3">
    <source>
        <dbReference type="EMBL" id="KAL1306897.1"/>
    </source>
</evidence>
<evidence type="ECO:0000256" key="2">
    <source>
        <dbReference type="SAM" id="MobiDB-lite"/>
    </source>
</evidence>
<reference evidence="3 4" key="1">
    <citation type="submission" date="2024-07" db="EMBL/GenBank/DDBJ databases">
        <title>Draft sequence of the Neodothiora populina.</title>
        <authorList>
            <person name="Drown D.D."/>
            <person name="Schuette U.S."/>
            <person name="Buechlein A.B."/>
            <person name="Rusch D.R."/>
            <person name="Winton L.W."/>
            <person name="Adams G.A."/>
        </authorList>
    </citation>
    <scope>NUCLEOTIDE SEQUENCE [LARGE SCALE GENOMIC DNA]</scope>
    <source>
        <strain evidence="3 4">CPC 39397</strain>
    </source>
</reference>
<dbReference type="InterPro" id="IPR052973">
    <property type="entry name" value="Fungal_sec-metab_reg_TF"/>
</dbReference>
<proteinExistence type="predicted"/>
<comment type="caution">
    <text evidence="3">The sequence shown here is derived from an EMBL/GenBank/DDBJ whole genome shotgun (WGS) entry which is preliminary data.</text>
</comment>
<evidence type="ECO:0008006" key="5">
    <source>
        <dbReference type="Google" id="ProtNLM"/>
    </source>
</evidence>
<dbReference type="Proteomes" id="UP001562354">
    <property type="component" value="Unassembled WGS sequence"/>
</dbReference>
<dbReference type="PANTHER" id="PTHR35392:SF2">
    <property type="entry name" value="ZN(II)2CYS6 TRANSCRIPTION FACTOR (EUROFUNG)"/>
    <property type="match status" value="1"/>
</dbReference>
<accession>A0ABR3PL97</accession>
<dbReference type="CDD" id="cd00067">
    <property type="entry name" value="GAL4"/>
    <property type="match status" value="1"/>
</dbReference>
<dbReference type="GeneID" id="95979240"/>
<keyword evidence="4" id="KW-1185">Reference proteome</keyword>
<feature type="region of interest" description="Disordered" evidence="2">
    <location>
        <begin position="69"/>
        <end position="88"/>
    </location>
</feature>
<evidence type="ECO:0000256" key="1">
    <source>
        <dbReference type="ARBA" id="ARBA00023242"/>
    </source>
</evidence>
<dbReference type="EMBL" id="JBFMKM010000004">
    <property type="protein sequence ID" value="KAL1306897.1"/>
    <property type="molecule type" value="Genomic_DNA"/>
</dbReference>
<organism evidence="3 4">
    <name type="scientific">Neodothiora populina</name>
    <dbReference type="NCBI Taxonomy" id="2781224"/>
    <lineage>
        <taxon>Eukaryota</taxon>
        <taxon>Fungi</taxon>
        <taxon>Dikarya</taxon>
        <taxon>Ascomycota</taxon>
        <taxon>Pezizomycotina</taxon>
        <taxon>Dothideomycetes</taxon>
        <taxon>Dothideomycetidae</taxon>
        <taxon>Dothideales</taxon>
        <taxon>Dothioraceae</taxon>
        <taxon>Neodothiora</taxon>
    </lineage>
</organism>
<feature type="region of interest" description="Disordered" evidence="2">
    <location>
        <begin position="185"/>
        <end position="228"/>
    </location>
</feature>
<dbReference type="PANTHER" id="PTHR35392">
    <property type="entry name" value="ZN(II)2CYS6 TRANSCRIPTION FACTOR (EUROFUNG)-RELATED-RELATED"/>
    <property type="match status" value="1"/>
</dbReference>
<gene>
    <name evidence="3" type="ORF">AAFC00_005541</name>
</gene>
<protein>
    <recommendedName>
        <fullName evidence="5">Zn(2)-C6 fungal-type domain-containing protein</fullName>
    </recommendedName>
</protein>
<name>A0ABR3PL97_9PEZI</name>
<feature type="compositionally biased region" description="Basic residues" evidence="2">
    <location>
        <begin position="191"/>
        <end position="203"/>
    </location>
</feature>
<feature type="compositionally biased region" description="Polar residues" evidence="2">
    <location>
        <begin position="74"/>
        <end position="88"/>
    </location>
</feature>
<keyword evidence="1" id="KW-0539">Nucleus</keyword>
<dbReference type="InterPro" id="IPR001138">
    <property type="entry name" value="Zn2Cys6_DnaBD"/>
</dbReference>
<dbReference type="RefSeq" id="XP_069203169.1">
    <property type="nucleotide sequence ID" value="XM_069345339.1"/>
</dbReference>
<sequence length="763" mass="84403">MGRKPNALILEFFERGPKLNDQSNRYQHTCRRCGEVFPKGRPDSLIRHLFEKCPKITQADRARALWQPAETPSHHSQQQSLSGINNTNGQYGQLPTPTDMLPFATQREPSGLDALAEVSRQLQANGQVVADDNFIAQLQQHMDEDEDVPSVGDPHARIGASFTPSTTPPNLDETAVVSTNEQLAEAAMQHSRAHGTRGKKRKASPAPDPTIPNSYLSYYAERPPPAVDPLLRQHSADNSPPTAHFNDDQTSSFAMTHGGFGLLQRANKSKARGRFSEERRKEVQNVRKKGACLRCRMLKKPCSEGTPCGTCKNIEAARLWKGACIRTRVADEFALYSTAYFYSKDRAKVYASLNGNEPQSVAGRIEATLFPESNSYGTFPALKTNRCGHLAEDGFDPELVNHRQDDSPPADIYLLSFKTEDTLAVKLERYINAAVPQCIAAEVSPIINATLEMAVELSAENNDALMTKFVHLWCATNILVSQKPLWTIAYNGQDQPLAEHVLASGTKNDHSDSSDNSVGSRLIFHPESEDYHIMHAQLQDAAERYCQKQAKVALNELERRLLQRQQSSTFLTFLSAVIMLNCVERMTALYRSFDPVTACATDAGGTKALDATRITITPDSENGAVTGLDNHGIDTGVSSEWPLPNSPSNYWPQGYRFAELLQLLLRMRGLPPTIHISDDDTLSVISTINKALPVVISPDTEGADSQQQLAAKWIERTGLKAKDLWTVHGLSDQELNKLAWEGEEAKGARAWDLKFLAPLLLPV</sequence>
<evidence type="ECO:0000313" key="4">
    <source>
        <dbReference type="Proteomes" id="UP001562354"/>
    </source>
</evidence>